<protein>
    <recommendedName>
        <fullName evidence="1">RAP domain-containing protein</fullName>
    </recommendedName>
</protein>
<organism evidence="2 3">
    <name type="scientific">Peronospora matthiolae</name>
    <dbReference type="NCBI Taxonomy" id="2874970"/>
    <lineage>
        <taxon>Eukaryota</taxon>
        <taxon>Sar</taxon>
        <taxon>Stramenopiles</taxon>
        <taxon>Oomycota</taxon>
        <taxon>Peronosporomycetes</taxon>
        <taxon>Peronosporales</taxon>
        <taxon>Peronosporaceae</taxon>
        <taxon>Peronospora</taxon>
    </lineage>
</organism>
<dbReference type="PROSITE" id="PS51286">
    <property type="entry name" value="RAP"/>
    <property type="match status" value="1"/>
</dbReference>
<feature type="domain" description="RAP" evidence="1">
    <location>
        <begin position="550"/>
        <end position="615"/>
    </location>
</feature>
<dbReference type="EMBL" id="CAKLBY020000066">
    <property type="protein sequence ID" value="CAK7922707.1"/>
    <property type="molecule type" value="Genomic_DNA"/>
</dbReference>
<comment type="caution">
    <text evidence="2">The sequence shown here is derived from an EMBL/GenBank/DDBJ whole genome shotgun (WGS) entry which is preliminary data.</text>
</comment>
<dbReference type="InterPro" id="IPR013584">
    <property type="entry name" value="RAP"/>
</dbReference>
<accession>A0AAV1TN49</accession>
<gene>
    <name evidence="2" type="ORF">PM001_LOCUS7878</name>
</gene>
<reference evidence="2" key="1">
    <citation type="submission" date="2024-01" db="EMBL/GenBank/DDBJ databases">
        <authorList>
            <person name="Webb A."/>
        </authorList>
    </citation>
    <scope>NUCLEOTIDE SEQUENCE</scope>
    <source>
        <strain evidence="2">Pm1</strain>
    </source>
</reference>
<sequence>MHVRLALRRSSSSGIRRRSNALQPHSVAMLDTVRSPGRCRFAFSAAYPTPIESAALAASSDKKPMPRLVCGKCNATLSATKDLVFFRWRNGIHVSNATDESLKNLFPENAVEEDDTSWKKHKMLCIKCNHQVGTLARVFSSDRVLFSAARVAIQMSEAQSPLLSLSGYPSSVLSFAMWSELILIAETQPQLKGLLQIRRVDTIQQHSTDTAKLNRKILMAKDLQELLRVVDENVLELNQYNIRTAIDRAGRFVATRTSRVDLPAVSSSNSLNKSEAPEDELLVVPSPNLSPRLSTKPTALDTKRFWNLIDETEKLVNFGIAAFKTGQALSNLTTALMRLGVGRATILQPVAAQAVFLMQADKPRMSAHEACMVATAIVHLLPRERRRNDWVLDTLQATSKMVMSELDGENASVEDKQRAAEVLIPLARSFLFAESFDNALFRRAFREMNSRALTKLNLPPHKLRVLMSKAYQVHLDCELNGRSSDLRLSPAFEDECKQAFDAHQRKSKSSSYRLHHLVCTALDELGIANETSYGVETSYHFDVAAPKQRIAIEINQSDCYGVLEPGDEDEEPKTFGFVDLKTRHLKLLGWTVINLHADRFLQRKTLEDRVMYLSMLLEIVTCREWKPTQLNRSGSRSKQPSIR</sequence>
<evidence type="ECO:0000313" key="2">
    <source>
        <dbReference type="EMBL" id="CAK7922707.1"/>
    </source>
</evidence>
<dbReference type="Pfam" id="PF08373">
    <property type="entry name" value="RAP"/>
    <property type="match status" value="1"/>
</dbReference>
<evidence type="ECO:0000259" key="1">
    <source>
        <dbReference type="PROSITE" id="PS51286"/>
    </source>
</evidence>
<dbReference type="Proteomes" id="UP001162060">
    <property type="component" value="Unassembled WGS sequence"/>
</dbReference>
<name>A0AAV1TN49_9STRA</name>
<dbReference type="AlphaFoldDB" id="A0AAV1TN49"/>
<evidence type="ECO:0000313" key="3">
    <source>
        <dbReference type="Proteomes" id="UP001162060"/>
    </source>
</evidence>
<proteinExistence type="predicted"/>
<dbReference type="SMART" id="SM00952">
    <property type="entry name" value="RAP"/>
    <property type="match status" value="1"/>
</dbReference>